<evidence type="ECO:0000256" key="6">
    <source>
        <dbReference type="ARBA" id="ARBA00022946"/>
    </source>
</evidence>
<keyword evidence="7" id="KW-0496">Mitochondrion</keyword>
<accession>A0AA38HMD5</accession>
<dbReference type="EMBL" id="JALNTZ010000010">
    <property type="protein sequence ID" value="KAJ3640240.1"/>
    <property type="molecule type" value="Genomic_DNA"/>
</dbReference>
<dbReference type="CDD" id="cd16175">
    <property type="entry name" value="EFh_MICU3"/>
    <property type="match status" value="1"/>
</dbReference>
<evidence type="ECO:0000259" key="9">
    <source>
        <dbReference type="PROSITE" id="PS50222"/>
    </source>
</evidence>
<dbReference type="PROSITE" id="PS00018">
    <property type="entry name" value="EF_HAND_1"/>
    <property type="match status" value="1"/>
</dbReference>
<feature type="domain" description="EF-hand" evidence="9">
    <location>
        <begin position="386"/>
        <end position="421"/>
    </location>
</feature>
<dbReference type="PROSITE" id="PS50222">
    <property type="entry name" value="EF_HAND_2"/>
    <property type="match status" value="2"/>
</dbReference>
<dbReference type="Pfam" id="PF13499">
    <property type="entry name" value="EF-hand_7"/>
    <property type="match status" value="1"/>
</dbReference>
<feature type="domain" description="EF-hand" evidence="9">
    <location>
        <begin position="166"/>
        <end position="201"/>
    </location>
</feature>
<gene>
    <name evidence="10" type="ORF">Zmor_003550</name>
</gene>
<dbReference type="InterPro" id="IPR002048">
    <property type="entry name" value="EF_hand_dom"/>
</dbReference>
<dbReference type="InterPro" id="IPR011992">
    <property type="entry name" value="EF-hand-dom_pair"/>
</dbReference>
<organism evidence="10 11">
    <name type="scientific">Zophobas morio</name>
    <dbReference type="NCBI Taxonomy" id="2755281"/>
    <lineage>
        <taxon>Eukaryota</taxon>
        <taxon>Metazoa</taxon>
        <taxon>Ecdysozoa</taxon>
        <taxon>Arthropoda</taxon>
        <taxon>Hexapoda</taxon>
        <taxon>Insecta</taxon>
        <taxon>Pterygota</taxon>
        <taxon>Neoptera</taxon>
        <taxon>Endopterygota</taxon>
        <taxon>Coleoptera</taxon>
        <taxon>Polyphaga</taxon>
        <taxon>Cucujiformia</taxon>
        <taxon>Tenebrionidae</taxon>
        <taxon>Zophobas</taxon>
    </lineage>
</organism>
<dbReference type="AlphaFoldDB" id="A0AA38HMD5"/>
<comment type="caution">
    <text evidence="10">The sequence shown here is derived from an EMBL/GenBank/DDBJ whole genome shotgun (WGS) entry which is preliminary data.</text>
</comment>
<dbReference type="GO" id="GO:0005509">
    <property type="term" value="F:calcium ion binding"/>
    <property type="evidence" value="ECO:0007669"/>
    <property type="project" value="InterPro"/>
</dbReference>
<evidence type="ECO:0000256" key="7">
    <source>
        <dbReference type="ARBA" id="ARBA00023128"/>
    </source>
</evidence>
<dbReference type="PANTHER" id="PTHR12294:SF13">
    <property type="entry name" value="MITOCHONDRIAL CALCIUM UPTAKE 3, ISOFORM D"/>
    <property type="match status" value="1"/>
</dbReference>
<keyword evidence="4" id="KW-0999">Mitochondrion inner membrane</keyword>
<evidence type="ECO:0000256" key="3">
    <source>
        <dbReference type="ARBA" id="ARBA00022737"/>
    </source>
</evidence>
<evidence type="ECO:0000256" key="2">
    <source>
        <dbReference type="ARBA" id="ARBA00004569"/>
    </source>
</evidence>
<evidence type="ECO:0000256" key="4">
    <source>
        <dbReference type="ARBA" id="ARBA00022792"/>
    </source>
</evidence>
<name>A0AA38HMD5_9CUCU</name>
<evidence type="ECO:0000256" key="8">
    <source>
        <dbReference type="ARBA" id="ARBA00023136"/>
    </source>
</evidence>
<evidence type="ECO:0000256" key="5">
    <source>
        <dbReference type="ARBA" id="ARBA00022837"/>
    </source>
</evidence>
<dbReference type="Gene3D" id="1.10.238.10">
    <property type="entry name" value="EF-hand"/>
    <property type="match status" value="2"/>
</dbReference>
<dbReference type="InterPro" id="IPR039800">
    <property type="entry name" value="MICU1/2/3"/>
</dbReference>
<dbReference type="GO" id="GO:0051560">
    <property type="term" value="P:mitochondrial calcium ion homeostasis"/>
    <property type="evidence" value="ECO:0007669"/>
    <property type="project" value="TreeGrafter"/>
</dbReference>
<keyword evidence="3" id="KW-0677">Repeat</keyword>
<evidence type="ECO:0000313" key="10">
    <source>
        <dbReference type="EMBL" id="KAJ3640240.1"/>
    </source>
</evidence>
<sequence length="447" mass="52093">MASFCKIVRNSLNKKKINFNRFYHNVNTQSKTRNYTFSVVCAVSGTVALYAVYKSGHSQSVHASQIKEEESKVVKLTSREKRFIRFASVEYDGQLYMTPQDFLESVVEAEPRPRLKRKVLTTKELEKIRDSTPPLSQGSARLFRTLRDKGIISYTEYLFLLSILTKPQSGFRIAFNMFDTDGNERVDKNEFLVIRKLLAGKKTEDALPMEKIFSHAWKGKRGISNEMNDKMILPIHEHYVNDEQGLQRKHVVDTTLIVHFFGPKGNHDLNFENFKQFMLHLQTEVLELEFNEFSKGLPTISEVDFAKIMLRYTYLDTDEYDMYLDRLLDRIKETKGITFEEFNVFCQFLNNLEDFTIAMRMYTLADHPISKDEFHRAVKICTGTSLSPHLVHTVFAIFDVDGDGLLSYREFIAIMKDRLHRGFKSYAKNEGWEAFKTCIKQEMKNPT</sequence>
<evidence type="ECO:0000256" key="1">
    <source>
        <dbReference type="ARBA" id="ARBA00004273"/>
    </source>
</evidence>
<dbReference type="SUPFAM" id="SSF47473">
    <property type="entry name" value="EF-hand"/>
    <property type="match status" value="2"/>
</dbReference>
<dbReference type="GO" id="GO:0036444">
    <property type="term" value="P:calcium import into the mitochondrion"/>
    <property type="evidence" value="ECO:0007669"/>
    <property type="project" value="TreeGrafter"/>
</dbReference>
<reference evidence="10" key="1">
    <citation type="journal article" date="2023" name="G3 (Bethesda)">
        <title>Whole genome assemblies of Zophobas morio and Tenebrio molitor.</title>
        <authorList>
            <person name="Kaur S."/>
            <person name="Stinson S.A."/>
            <person name="diCenzo G.C."/>
        </authorList>
    </citation>
    <scope>NUCLEOTIDE SEQUENCE</scope>
    <source>
        <strain evidence="10">QUZm001</strain>
    </source>
</reference>
<dbReference type="PANTHER" id="PTHR12294">
    <property type="entry name" value="EF HAND DOMAIN FAMILY A1,A2-RELATED"/>
    <property type="match status" value="1"/>
</dbReference>
<keyword evidence="6" id="KW-0809">Transit peptide</keyword>
<dbReference type="InterPro" id="IPR018247">
    <property type="entry name" value="EF_Hand_1_Ca_BS"/>
</dbReference>
<proteinExistence type="predicted"/>
<comment type="subcellular location">
    <subcellularLocation>
        <location evidence="1">Mitochondrion inner membrane</location>
    </subcellularLocation>
    <subcellularLocation>
        <location evidence="2">Mitochondrion intermembrane space</location>
    </subcellularLocation>
</comment>
<protein>
    <recommendedName>
        <fullName evidence="9">EF-hand domain-containing protein</fullName>
    </recommendedName>
</protein>
<dbReference type="SMART" id="SM00054">
    <property type="entry name" value="EFh"/>
    <property type="match status" value="2"/>
</dbReference>
<keyword evidence="8" id="KW-0472">Membrane</keyword>
<evidence type="ECO:0000313" key="11">
    <source>
        <dbReference type="Proteomes" id="UP001168821"/>
    </source>
</evidence>
<keyword evidence="11" id="KW-1185">Reference proteome</keyword>
<dbReference type="Proteomes" id="UP001168821">
    <property type="component" value="Unassembled WGS sequence"/>
</dbReference>
<keyword evidence="5" id="KW-0106">Calcium</keyword>
<dbReference type="GO" id="GO:1990246">
    <property type="term" value="C:uniplex complex"/>
    <property type="evidence" value="ECO:0007669"/>
    <property type="project" value="TreeGrafter"/>
</dbReference>
<dbReference type="GO" id="GO:0005758">
    <property type="term" value="C:mitochondrial intermembrane space"/>
    <property type="evidence" value="ECO:0007669"/>
    <property type="project" value="UniProtKB-SubCell"/>
</dbReference>